<evidence type="ECO:0000313" key="1">
    <source>
        <dbReference type="EMBL" id="KFX49251.1"/>
    </source>
</evidence>
<reference evidence="1" key="1">
    <citation type="journal article" date="2014" name="PLoS Genet.">
        <title>Signature Gene Expression Reveals Novel Clues to the Molecular Mechanisms of Dimorphic Transition in Penicillium marneffei.</title>
        <authorList>
            <person name="Yang E."/>
            <person name="Wang G."/>
            <person name="Cai J."/>
            <person name="Woo P.C."/>
            <person name="Lau S.K."/>
            <person name="Yuen K.-Y."/>
            <person name="Chow W.-N."/>
            <person name="Lin X."/>
        </authorList>
    </citation>
    <scope>NUCLEOTIDE SEQUENCE [LARGE SCALE GENOMIC DNA]</scope>
    <source>
        <strain evidence="1">PM1</strain>
    </source>
</reference>
<dbReference type="AlphaFoldDB" id="A0A093VRI1"/>
<dbReference type="EMBL" id="JPOX01000010">
    <property type="protein sequence ID" value="KFX49251.1"/>
    <property type="molecule type" value="Genomic_DNA"/>
</dbReference>
<comment type="caution">
    <text evidence="1">The sequence shown here is derived from an EMBL/GenBank/DDBJ whole genome shotgun (WGS) entry which is preliminary data.</text>
</comment>
<sequence length="325" mass="37060">MSLSSDISSPFKLPAEAVAVLKHDDAFQSLRQPCSESRSVELPQRVDKQLTKGSLCPFHSEECSEQQRAVFQLHRDVIYTLLLPLFEIHNHATQIATRVLGRRQAAEPDRAFKGEARGAFTWLHCILTEERDFCLAEGCPACIVSYVLSSEPTIRLVTVACLLCDFVPFTDLADSKQTKTHRPDFSFWLKAMETAVREDPLWGDAFWPEIQHRAESLAVGIKYLIMQCAELRNPTELQRTSSTTSSSSVKSSCSMAMRSDRHAYRVHVRSIPVQPSALARRQLNMMWEEQELVSKFLQGYWNSLCWSDRPQKTLEFSKTRSVYLP</sequence>
<organism evidence="1">
    <name type="scientific">Talaromyces marneffei PM1</name>
    <dbReference type="NCBI Taxonomy" id="1077442"/>
    <lineage>
        <taxon>Eukaryota</taxon>
        <taxon>Fungi</taxon>
        <taxon>Dikarya</taxon>
        <taxon>Ascomycota</taxon>
        <taxon>Pezizomycotina</taxon>
        <taxon>Eurotiomycetes</taxon>
        <taxon>Eurotiomycetidae</taxon>
        <taxon>Eurotiales</taxon>
        <taxon>Trichocomaceae</taxon>
        <taxon>Talaromyces</taxon>
        <taxon>Talaromyces sect. Talaromyces</taxon>
    </lineage>
</organism>
<protein>
    <submittedName>
        <fullName evidence="1">Uncharacterized protein</fullName>
    </submittedName>
</protein>
<name>A0A093VRI1_TALMA</name>
<dbReference type="eggNOG" id="ENOG502SMZT">
    <property type="taxonomic scope" value="Eukaryota"/>
</dbReference>
<accession>A0A093VRI1</accession>
<dbReference type="HOGENOM" id="CLU_077703_0_0_1"/>
<gene>
    <name evidence="1" type="ORF">GQ26_0102470</name>
</gene>
<proteinExistence type="predicted"/>